<reference evidence="1" key="1">
    <citation type="submission" date="2018-03" db="EMBL/GenBank/DDBJ databases">
        <authorList>
            <person name="Nunes O.C."/>
            <person name="Lopes A.R."/>
            <person name="Froufe H."/>
            <person name="Munoz-Merida A."/>
            <person name="Barroso C."/>
            <person name="Egas C."/>
        </authorList>
    </citation>
    <scope>NUCLEOTIDE SEQUENCE</scope>
    <source>
        <strain evidence="1">ON4</strain>
    </source>
</reference>
<reference evidence="1" key="2">
    <citation type="journal article" date="2022" name="Sci. Rep.">
        <title>In silico prediction of the enzymes involved in the degradation of the herbicide molinate by Gulosibacter molinativorax ON4T.</title>
        <authorList>
            <person name="Lopes A.R."/>
            <person name="Bunin E."/>
            <person name="Viana A.T."/>
            <person name="Froufe H."/>
            <person name="Munoz-Merida A."/>
            <person name="Pinho D."/>
            <person name="Figueiredo J."/>
            <person name="Barroso C."/>
            <person name="Vaz-Moreira I."/>
            <person name="Bellanger X."/>
            <person name="Egas C."/>
            <person name="Nunes O.C."/>
        </authorList>
    </citation>
    <scope>NUCLEOTIDE SEQUENCE</scope>
    <source>
        <strain evidence="1">ON4</strain>
    </source>
</reference>
<dbReference type="Proteomes" id="UP001170379">
    <property type="component" value="Unassembled WGS sequence"/>
</dbReference>
<dbReference type="EMBL" id="PXVD01000046">
    <property type="protein sequence ID" value="MDJ1372749.1"/>
    <property type="molecule type" value="Genomic_DNA"/>
</dbReference>
<evidence type="ECO:0000313" key="2">
    <source>
        <dbReference type="Proteomes" id="UP001170379"/>
    </source>
</evidence>
<proteinExistence type="predicted"/>
<evidence type="ECO:0008006" key="3">
    <source>
        <dbReference type="Google" id="ProtNLM"/>
    </source>
</evidence>
<evidence type="ECO:0000313" key="1">
    <source>
        <dbReference type="EMBL" id="MDJ1372749.1"/>
    </source>
</evidence>
<sequence length="138" mass="15118">MTYIRPDIELWLTGYLRGKFPHCTVTNKEPPELGRLLPLTKPLIVVRDDSGPRLDFMLFQNAVGVSVLAGTKANDKPANDLAREVAAALFDDGITGIGQSPVTRVEWDGCNGPYAVDESSDVARRYMTVEYVTAAVGY</sequence>
<accession>A0ABT7CDN7</accession>
<name>A0ABT7CDN7_9MICO</name>
<protein>
    <recommendedName>
        <fullName evidence="3">Tail terminator</fullName>
    </recommendedName>
</protein>
<keyword evidence="2" id="KW-1185">Reference proteome</keyword>
<gene>
    <name evidence="1" type="ORF">C7K25_15530</name>
</gene>
<comment type="caution">
    <text evidence="1">The sequence shown here is derived from an EMBL/GenBank/DDBJ whole genome shotgun (WGS) entry which is preliminary data.</text>
</comment>
<organism evidence="1 2">
    <name type="scientific">Gulosibacter molinativorax</name>
    <dbReference type="NCBI Taxonomy" id="256821"/>
    <lineage>
        <taxon>Bacteria</taxon>
        <taxon>Bacillati</taxon>
        <taxon>Actinomycetota</taxon>
        <taxon>Actinomycetes</taxon>
        <taxon>Micrococcales</taxon>
        <taxon>Microbacteriaceae</taxon>
        <taxon>Gulosibacter</taxon>
    </lineage>
</organism>